<dbReference type="RefSeq" id="XP_016240160.1">
    <property type="nucleotide sequence ID" value="XM_016374884.1"/>
</dbReference>
<dbReference type="EMBL" id="KN847492">
    <property type="protein sequence ID" value="KIW19944.1"/>
    <property type="molecule type" value="Genomic_DNA"/>
</dbReference>
<sequence>MLFTKAALCLSSLVVLVSAQEPDAASLKGLDVGRTRTPTSTNRLMTRSLDKRCTGSCTECFGAGYTLCPGSSIFCYLPGDEYYGLDSCSSGDTGTGSDSATSTAAASPSSSTSTSTSGGTDICSQVGATCVSCFGSGYMECSDGYHCYNPNDPDYDTCPDDTTGGSDGGSGGTTDSSCAAKWGAGNIACGSTGCYNPDEGEICCEDGYYCAAGTTCSSTVGKCCAAGSTSSGCSGSDGSGLLSSASSFTTTSDFPLTSSSTAGLFGAVASATTTAAGAATTSSVLVDSDPGSGAHAVNVGKGFLVVAGVGALVL</sequence>
<dbReference type="HOGENOM" id="CLU_078321_0_0_1"/>
<dbReference type="AlphaFoldDB" id="A0A0D2C8S4"/>
<dbReference type="GeneID" id="27327602"/>
<reference evidence="3 4" key="1">
    <citation type="submission" date="2015-01" db="EMBL/GenBank/DDBJ databases">
        <title>The Genome Sequence of Exophiala spinifera CBS89968.</title>
        <authorList>
            <consortium name="The Broad Institute Genomics Platform"/>
            <person name="Cuomo C."/>
            <person name="de Hoog S."/>
            <person name="Gorbushina A."/>
            <person name="Stielow B."/>
            <person name="Teixiera M."/>
            <person name="Abouelleil A."/>
            <person name="Chapman S.B."/>
            <person name="Priest M."/>
            <person name="Young S.K."/>
            <person name="Wortman J."/>
            <person name="Nusbaum C."/>
            <person name="Birren B."/>
        </authorList>
    </citation>
    <scope>NUCLEOTIDE SEQUENCE [LARGE SCALE GENOMIC DNA]</scope>
    <source>
        <strain evidence="3 4">CBS 89968</strain>
    </source>
</reference>
<protein>
    <submittedName>
        <fullName evidence="3">Uncharacterized protein</fullName>
    </submittedName>
</protein>
<dbReference type="VEuPathDB" id="FungiDB:PV08_00519"/>
<keyword evidence="2" id="KW-0732">Signal</keyword>
<evidence type="ECO:0000313" key="4">
    <source>
        <dbReference type="Proteomes" id="UP000053328"/>
    </source>
</evidence>
<evidence type="ECO:0000256" key="1">
    <source>
        <dbReference type="SAM" id="MobiDB-lite"/>
    </source>
</evidence>
<evidence type="ECO:0000256" key="2">
    <source>
        <dbReference type="SAM" id="SignalP"/>
    </source>
</evidence>
<organism evidence="3 4">
    <name type="scientific">Exophiala spinifera</name>
    <dbReference type="NCBI Taxonomy" id="91928"/>
    <lineage>
        <taxon>Eukaryota</taxon>
        <taxon>Fungi</taxon>
        <taxon>Dikarya</taxon>
        <taxon>Ascomycota</taxon>
        <taxon>Pezizomycotina</taxon>
        <taxon>Eurotiomycetes</taxon>
        <taxon>Chaetothyriomycetidae</taxon>
        <taxon>Chaetothyriales</taxon>
        <taxon>Herpotrichiellaceae</taxon>
        <taxon>Exophiala</taxon>
    </lineage>
</organism>
<feature type="region of interest" description="Disordered" evidence="1">
    <location>
        <begin position="99"/>
        <end position="120"/>
    </location>
</feature>
<feature type="signal peptide" evidence="2">
    <location>
        <begin position="1"/>
        <end position="19"/>
    </location>
</feature>
<name>A0A0D2C8S4_9EURO</name>
<keyword evidence="4" id="KW-1185">Reference proteome</keyword>
<gene>
    <name evidence="3" type="ORF">PV08_00519</name>
</gene>
<proteinExistence type="predicted"/>
<dbReference type="OrthoDB" id="5409186at2759"/>
<evidence type="ECO:0000313" key="3">
    <source>
        <dbReference type="EMBL" id="KIW19944.1"/>
    </source>
</evidence>
<dbReference type="Proteomes" id="UP000053328">
    <property type="component" value="Unassembled WGS sequence"/>
</dbReference>
<accession>A0A0D2C8S4</accession>
<feature type="chain" id="PRO_5002250456" evidence="2">
    <location>
        <begin position="20"/>
        <end position="314"/>
    </location>
</feature>